<sequence length="77" mass="8805">MISLNIQTTNQKVVDAIKSIILLDSTTTYSESQSSISQNDAKILKELVKKSDNNELEFYSLDEMKEKSSKYLEELNK</sequence>
<accession>A0A6N2S1M1</accession>
<reference evidence="1" key="1">
    <citation type="submission" date="2019-11" db="EMBL/GenBank/DDBJ databases">
        <authorList>
            <person name="Feng L."/>
        </authorList>
    </citation>
    <scope>NUCLEOTIDE SEQUENCE</scope>
    <source>
        <strain evidence="1">CUreolyticusLFYP111</strain>
    </source>
</reference>
<gene>
    <name evidence="1" type="ORF">CULFYP111_00636</name>
</gene>
<organism evidence="1">
    <name type="scientific">Campylobacter ureolyticus</name>
    <dbReference type="NCBI Taxonomy" id="827"/>
    <lineage>
        <taxon>Bacteria</taxon>
        <taxon>Pseudomonadati</taxon>
        <taxon>Campylobacterota</taxon>
        <taxon>Epsilonproteobacteria</taxon>
        <taxon>Campylobacterales</taxon>
        <taxon>Campylobacteraceae</taxon>
        <taxon>Campylobacter</taxon>
    </lineage>
</organism>
<dbReference type="EMBL" id="CACRSK010000002">
    <property type="protein sequence ID" value="VYS85795.1"/>
    <property type="molecule type" value="Genomic_DNA"/>
</dbReference>
<protein>
    <submittedName>
        <fullName evidence="1">Uncharacterized protein</fullName>
    </submittedName>
</protein>
<name>A0A6N2S1M1_9BACT</name>
<proteinExistence type="predicted"/>
<evidence type="ECO:0000313" key="1">
    <source>
        <dbReference type="EMBL" id="VYS85795.1"/>
    </source>
</evidence>
<dbReference type="RefSeq" id="WP_156847094.1">
    <property type="nucleotide sequence ID" value="NZ_CACRSK010000002.1"/>
</dbReference>
<dbReference type="AlphaFoldDB" id="A0A6N2S1M1"/>